<evidence type="ECO:0000313" key="8">
    <source>
        <dbReference type="Proteomes" id="UP000462435"/>
    </source>
</evidence>
<keyword evidence="2" id="KW-0813">Transport</keyword>
<keyword evidence="7" id="KW-0067">ATP-binding</keyword>
<dbReference type="SUPFAM" id="SSF53850">
    <property type="entry name" value="Periplasmic binding protein-like II"/>
    <property type="match status" value="1"/>
</dbReference>
<evidence type="ECO:0000256" key="4">
    <source>
        <dbReference type="ARBA" id="ARBA00022519"/>
    </source>
</evidence>
<keyword evidence="7" id="KW-0547">Nucleotide-binding</keyword>
<organism evidence="7 8">
    <name type="scientific">Herbaspirillum frisingense</name>
    <dbReference type="NCBI Taxonomy" id="92645"/>
    <lineage>
        <taxon>Bacteria</taxon>
        <taxon>Pseudomonadati</taxon>
        <taxon>Pseudomonadota</taxon>
        <taxon>Betaproteobacteria</taxon>
        <taxon>Burkholderiales</taxon>
        <taxon>Oxalobacteraceae</taxon>
        <taxon>Herbaspirillum</taxon>
    </lineage>
</organism>
<dbReference type="Proteomes" id="UP000462435">
    <property type="component" value="Unassembled WGS sequence"/>
</dbReference>
<dbReference type="PROSITE" id="PS51318">
    <property type="entry name" value="TAT"/>
    <property type="match status" value="1"/>
</dbReference>
<dbReference type="Gene3D" id="3.40.190.10">
    <property type="entry name" value="Periplasmic binding protein-like II"/>
    <property type="match status" value="2"/>
</dbReference>
<name>A0A7V8FWP6_9BURK</name>
<sequence length="417" mass="45964">MKPVRPSTTSADKLHLCTSADCDCGMSRRDFLKMSALATASAAAPLLMANDARAQAFKGDDQPVRIGYLPITDATPLLVAHGRKLFEAEGLRTEPPRLFRSWAQIVEAFVAGQVNAIHLLSPATLWVRYGTRFPAKVVAWNHVNGSALTVDKSIDKLGDLGGRTVAVPFWYSIHNILLQQLLRANGLQPVTRARDASVKPNEVNLVVLAPAEMVSALASKSIAGYIVAEPFNAAAETAGIGKILRFSGDVWKNHACCVTFLSERDTVERPEWSQRVTSAIVKAQLWTRTNQTDTAKLLSNTDEHRYTPHPLQVLTKVLAATDYSAYERSGIIHHKDWNQRRIDFQPYPFPSYTEELVKALLQTRVEGDNSFLSGLDPRFVARDLVDDRFVRRAIQEVGGPGVFGLPANLLRSEVIAA</sequence>
<comment type="similarity">
    <text evidence="6">Belongs to the CmpA/NrtA family.</text>
</comment>
<dbReference type="AlphaFoldDB" id="A0A7V8FWP6"/>
<gene>
    <name evidence="7" type="primary">cmpC_1</name>
    <name evidence="7" type="ORF">GAK35_02154</name>
</gene>
<dbReference type="PANTHER" id="PTHR30024:SF43">
    <property type="entry name" value="BLL4572 PROTEIN"/>
    <property type="match status" value="1"/>
</dbReference>
<protein>
    <submittedName>
        <fullName evidence="7">Bicarbonate transport ATP-binding protein CmpC</fullName>
    </submittedName>
</protein>
<comment type="caution">
    <text evidence="7">The sequence shown here is derived from an EMBL/GenBank/DDBJ whole genome shotgun (WGS) entry which is preliminary data.</text>
</comment>
<dbReference type="InterPro" id="IPR006311">
    <property type="entry name" value="TAT_signal"/>
</dbReference>
<evidence type="ECO:0000256" key="3">
    <source>
        <dbReference type="ARBA" id="ARBA00022475"/>
    </source>
</evidence>
<dbReference type="GO" id="GO:0012505">
    <property type="term" value="C:endomembrane system"/>
    <property type="evidence" value="ECO:0007669"/>
    <property type="project" value="UniProtKB-SubCell"/>
</dbReference>
<dbReference type="InterPro" id="IPR019546">
    <property type="entry name" value="TAT_signal_bac_arc"/>
</dbReference>
<dbReference type="GO" id="GO:0005524">
    <property type="term" value="F:ATP binding"/>
    <property type="evidence" value="ECO:0007669"/>
    <property type="project" value="UniProtKB-KW"/>
</dbReference>
<evidence type="ECO:0000256" key="1">
    <source>
        <dbReference type="ARBA" id="ARBA00004308"/>
    </source>
</evidence>
<dbReference type="Pfam" id="PF10518">
    <property type="entry name" value="TAT_signal"/>
    <property type="match status" value="1"/>
</dbReference>
<dbReference type="Pfam" id="PF13379">
    <property type="entry name" value="NMT1_2"/>
    <property type="match status" value="1"/>
</dbReference>
<dbReference type="PANTHER" id="PTHR30024">
    <property type="entry name" value="ALIPHATIC SULFONATES-BINDING PROTEIN-RELATED"/>
    <property type="match status" value="1"/>
</dbReference>
<reference evidence="8" key="1">
    <citation type="journal article" date="2020" name="MBio">
        <title>Horizontal gene transfer to a defensive symbiont with a reduced genome amongst a multipartite beetle microbiome.</title>
        <authorList>
            <person name="Waterworth S.C."/>
            <person name="Florez L.V."/>
            <person name="Rees E.R."/>
            <person name="Hertweck C."/>
            <person name="Kaltenpoth M."/>
            <person name="Kwan J.C."/>
        </authorList>
    </citation>
    <scope>NUCLEOTIDE SEQUENCE [LARGE SCALE GENOMIC DNA]</scope>
</reference>
<evidence type="ECO:0000256" key="5">
    <source>
        <dbReference type="ARBA" id="ARBA00023136"/>
    </source>
</evidence>
<dbReference type="EMBL" id="WNDX01000058">
    <property type="protein sequence ID" value="KAF1043536.1"/>
    <property type="molecule type" value="Genomic_DNA"/>
</dbReference>
<dbReference type="InterPro" id="IPR044527">
    <property type="entry name" value="NrtA/CpmA_ABC-bd_dom"/>
</dbReference>
<keyword evidence="5" id="KW-0472">Membrane</keyword>
<comment type="subcellular location">
    <subcellularLocation>
        <location evidence="1">Endomembrane system</location>
    </subcellularLocation>
</comment>
<dbReference type="NCBIfam" id="TIGR01409">
    <property type="entry name" value="TAT_signal_seq"/>
    <property type="match status" value="1"/>
</dbReference>
<dbReference type="CDD" id="cd13553">
    <property type="entry name" value="PBP2_NrtA_CpmA_like"/>
    <property type="match status" value="1"/>
</dbReference>
<keyword evidence="3" id="KW-1003">Cell membrane</keyword>
<proteinExistence type="inferred from homology"/>
<keyword evidence="4" id="KW-0997">Cell inner membrane</keyword>
<accession>A0A7V8FWP6</accession>
<evidence type="ECO:0000256" key="2">
    <source>
        <dbReference type="ARBA" id="ARBA00022448"/>
    </source>
</evidence>
<evidence type="ECO:0000256" key="6">
    <source>
        <dbReference type="ARBA" id="ARBA00024031"/>
    </source>
</evidence>
<evidence type="ECO:0000313" key="7">
    <source>
        <dbReference type="EMBL" id="KAF1043536.1"/>
    </source>
</evidence>